<dbReference type="GeneID" id="93863796"/>
<dbReference type="InterPro" id="IPR007522">
    <property type="entry name" value="CRISPR-assoc_prot_TM1795"/>
</dbReference>
<dbReference type="Pfam" id="PF03787">
    <property type="entry name" value="RAMPs"/>
    <property type="match status" value="1"/>
</dbReference>
<gene>
    <name evidence="3" type="ordered locus">Tthe_0936</name>
</gene>
<dbReference type="eggNOG" id="COG1367">
    <property type="taxonomic scope" value="Bacteria"/>
</dbReference>
<sequence length="283" mass="32677">MCELRILCKVITPMVMTGSNGKDVELRPSEFKGMMRFWWRATKAENDLNELKKKEVELFGKIERKSNFGIRVVPCEVMKIEEANILPHKKNGYKKNAISSNYIFEVILSCPDDKQLQLCKNIFILSTILGGYGRRSRRGFGSVRAVSINDIPLEQTIDLSYIASLLNNSIESNVYTITRNKIVSGKRGGNYPWIKEIVLGKKTKDINKLLKKISQAAHDFYNYRDLSLGNIKPRMSSPIYVSIIKEYDNYIPIVTTLNSYYSKDKNYKWDFNKQNSFIQRVIS</sequence>
<dbReference type="Proteomes" id="UP000001626">
    <property type="component" value="Chromosome"/>
</dbReference>
<proteinExistence type="predicted"/>
<accession>D9TMI3</accession>
<dbReference type="STRING" id="580327.Tthe_0936"/>
<reference evidence="3 4" key="1">
    <citation type="submission" date="2010-08" db="EMBL/GenBank/DDBJ databases">
        <title>Complete sequence of Thermoanaerobacterium thermosaccharolyticum DSM 571.</title>
        <authorList>
            <consortium name="US DOE Joint Genome Institute"/>
            <person name="Lucas S."/>
            <person name="Copeland A."/>
            <person name="Lapidus A."/>
            <person name="Cheng J.-F."/>
            <person name="Bruce D."/>
            <person name="Goodwin L."/>
            <person name="Pitluck S."/>
            <person name="Teshima H."/>
            <person name="Detter J.C."/>
            <person name="Han C."/>
            <person name="Tapia R."/>
            <person name="Land M."/>
            <person name="Hauser L."/>
            <person name="Chang Y.-J."/>
            <person name="Jeffries C."/>
            <person name="Kyrpides N."/>
            <person name="Ivanova N."/>
            <person name="Mikhailova N."/>
            <person name="Hemme C.L."/>
            <person name="Woyke T."/>
        </authorList>
    </citation>
    <scope>NUCLEOTIDE SEQUENCE [LARGE SCALE GENOMIC DNA]</scope>
    <source>
        <strain evidence="4">ATCC 7956 / DSM 571 / NCIMB 9385 / NCA 3814 / NCTC 13789 / WDCM 00135 / 2032</strain>
    </source>
</reference>
<evidence type="ECO:0000259" key="2">
    <source>
        <dbReference type="Pfam" id="PF03787"/>
    </source>
</evidence>
<keyword evidence="1" id="KW-0051">Antiviral defense</keyword>
<dbReference type="EMBL" id="CP002171">
    <property type="protein sequence ID" value="ADL68471.1"/>
    <property type="molecule type" value="Genomic_DNA"/>
</dbReference>
<organism evidence="3 4">
    <name type="scientific">Thermoanaerobacterium thermosaccharolyticum (strain ATCC 7956 / DSM 571 / NCIMB 9385 / NCA 3814 / NCTC 13789 / WDCM 00135 / 2032)</name>
    <name type="common">Clostridium thermosaccharolyticum</name>
    <dbReference type="NCBI Taxonomy" id="580327"/>
    <lineage>
        <taxon>Bacteria</taxon>
        <taxon>Bacillati</taxon>
        <taxon>Bacillota</taxon>
        <taxon>Clostridia</taxon>
        <taxon>Thermoanaerobacterales</taxon>
        <taxon>Thermoanaerobacteraceae</taxon>
        <taxon>Thermoanaerobacterium</taxon>
    </lineage>
</organism>
<evidence type="ECO:0000313" key="4">
    <source>
        <dbReference type="Proteomes" id="UP000001626"/>
    </source>
</evidence>
<dbReference type="InterPro" id="IPR005537">
    <property type="entry name" value="RAMP_III_fam"/>
</dbReference>
<evidence type="ECO:0000313" key="3">
    <source>
        <dbReference type="EMBL" id="ADL68471.1"/>
    </source>
</evidence>
<dbReference type="KEGG" id="ttm:Tthe_0936"/>
<dbReference type="RefSeq" id="WP_013297440.1">
    <property type="nucleotide sequence ID" value="NC_014410.1"/>
</dbReference>
<dbReference type="HOGENOM" id="CLU_050338_0_0_9"/>
<name>D9TMI3_THETC</name>
<evidence type="ECO:0000256" key="1">
    <source>
        <dbReference type="ARBA" id="ARBA00023118"/>
    </source>
</evidence>
<keyword evidence="4" id="KW-1185">Reference proteome</keyword>
<dbReference type="GO" id="GO:0051607">
    <property type="term" value="P:defense response to virus"/>
    <property type="evidence" value="ECO:0007669"/>
    <property type="project" value="UniProtKB-KW"/>
</dbReference>
<dbReference type="AlphaFoldDB" id="D9TMI3"/>
<dbReference type="NCBIfam" id="TIGR01894">
    <property type="entry name" value="cas_TM1795_cmr1"/>
    <property type="match status" value="1"/>
</dbReference>
<protein>
    <submittedName>
        <fullName evidence="3">CRISPR-associated RAMP protein, Cmr1 family</fullName>
    </submittedName>
</protein>
<feature type="domain" description="CRISPR type III-associated protein" evidence="2">
    <location>
        <begin position="8"/>
        <end position="144"/>
    </location>
</feature>